<name>A0A2T7AWE1_9ENTR</name>
<keyword evidence="2" id="KW-0472">Membrane</keyword>
<reference evidence="4 5" key="1">
    <citation type="submission" date="2016-12" db="EMBL/GenBank/DDBJ databases">
        <title>Analysis of the Molecular Diversity Among Cronobacter Species Isolated from Filth Flies Using a Pan Genomic DNA Microarray.</title>
        <authorList>
            <person name="Pava-Ripoll M."/>
            <person name="Tall B."/>
            <person name="Farber J."/>
            <person name="Fanning S."/>
            <person name="Lehner A."/>
            <person name="Stephan R."/>
            <person name="Pagotto F."/>
            <person name="Iverson C."/>
            <person name="Ziobro G."/>
            <person name="Miller A."/>
            <person name="Pearson R."/>
            <person name="Yan Q."/>
            <person name="Kim M."/>
            <person name="Jeong S."/>
            <person name="Park J."/>
            <person name="Jun S."/>
            <person name="Choi H."/>
            <person name="Chung T."/>
            <person name="Yoo Y."/>
            <person name="Park E."/>
            <person name="Hwang S."/>
            <person name="Lee B."/>
            <person name="Sathyamoorthy V."/>
            <person name="Carter L."/>
            <person name="Mammel M."/>
            <person name="Jackson S."/>
            <person name="Kothary M."/>
            <person name="Patel I."/>
            <person name="Grim C."/>
            <person name="Gopinath G."/>
            <person name="Gangiredla J."/>
            <person name="Chase H."/>
        </authorList>
    </citation>
    <scope>NUCLEOTIDE SEQUENCE [LARGE SCALE GENOMIC DNA]</scope>
    <source>
        <strain evidence="4 5">MOD1-Md1s</strain>
    </source>
</reference>
<evidence type="ECO:0000313" key="6">
    <source>
        <dbReference type="Proteomes" id="UP000469927"/>
    </source>
</evidence>
<evidence type="ECO:0000313" key="3">
    <source>
        <dbReference type="EMBL" id="KAB0884821.1"/>
    </source>
</evidence>
<organism evidence="4 5">
    <name type="scientific">Cronobacter muytjensii</name>
    <dbReference type="NCBI Taxonomy" id="413501"/>
    <lineage>
        <taxon>Bacteria</taxon>
        <taxon>Pseudomonadati</taxon>
        <taxon>Pseudomonadota</taxon>
        <taxon>Gammaproteobacteria</taxon>
        <taxon>Enterobacterales</taxon>
        <taxon>Enterobacteriaceae</taxon>
        <taxon>Cronobacter</taxon>
    </lineage>
</organism>
<dbReference type="Proteomes" id="UP000244378">
    <property type="component" value="Unassembled WGS sequence"/>
</dbReference>
<dbReference type="Proteomes" id="UP000469927">
    <property type="component" value="Unassembled WGS sequence"/>
</dbReference>
<feature type="transmembrane region" description="Helical" evidence="2">
    <location>
        <begin position="24"/>
        <end position="51"/>
    </location>
</feature>
<feature type="transmembrane region" description="Helical" evidence="2">
    <location>
        <begin position="63"/>
        <end position="87"/>
    </location>
</feature>
<evidence type="ECO:0000256" key="2">
    <source>
        <dbReference type="SAM" id="Phobius"/>
    </source>
</evidence>
<gene>
    <name evidence="4" type="ORF">AUN14_05615</name>
    <name evidence="3" type="ORF">FZI19_03205</name>
</gene>
<keyword evidence="2" id="KW-1133">Transmembrane helix</keyword>
<dbReference type="EMBL" id="WAGD01000008">
    <property type="protein sequence ID" value="KAB0884821.1"/>
    <property type="molecule type" value="Genomic_DNA"/>
</dbReference>
<proteinExistence type="predicted"/>
<keyword evidence="6" id="KW-1185">Reference proteome</keyword>
<reference evidence="3 6" key="2">
    <citation type="submission" date="2019-08" db="EMBL/GenBank/DDBJ databases">
        <title>Prevalence, distribution, and phylogeny of type two toxin-antitoxin genes possessed by Cronobacter species where C. sakazakii homologs follow sequence type lineages.</title>
        <authorList>
            <person name="Finkelstein S."/>
            <person name="Negrete F."/>
            <person name="Jang H."/>
            <person name="Gopinath G.R."/>
            <person name="Tall B.D."/>
        </authorList>
    </citation>
    <scope>NUCLEOTIDE SEQUENCE [LARGE SCALE GENOMIC DNA]</scope>
    <source>
        <strain evidence="3 6">MOD1_GK1257</strain>
    </source>
</reference>
<accession>A0A2T7AWE1</accession>
<dbReference type="OrthoDB" id="6566282at2"/>
<dbReference type="EMBL" id="MSAE01000007">
    <property type="protein sequence ID" value="PUX16512.1"/>
    <property type="molecule type" value="Genomic_DNA"/>
</dbReference>
<sequence>MSHGYLIWLKNTFRWGYRLTIKQLVTFILYSALVYCLLSGAWFALVQIIALTPLTEYVTADEVMLTSFSVTRIIQALFGIPVVLHVLKSFIWLFTRAPHGQNGDTSYYTDTTHHPVNNPAPGDSTPAHLSASHHHSYSDSCSSDSGSDSDSGSCSND</sequence>
<dbReference type="AlphaFoldDB" id="A0A2T7AWE1"/>
<evidence type="ECO:0000256" key="1">
    <source>
        <dbReference type="SAM" id="MobiDB-lite"/>
    </source>
</evidence>
<evidence type="ECO:0000313" key="4">
    <source>
        <dbReference type="EMBL" id="PUX16512.1"/>
    </source>
</evidence>
<comment type="caution">
    <text evidence="4">The sequence shown here is derived from an EMBL/GenBank/DDBJ whole genome shotgun (WGS) entry which is preliminary data.</text>
</comment>
<feature type="compositionally biased region" description="Low complexity" evidence="1">
    <location>
        <begin position="138"/>
        <end position="157"/>
    </location>
</feature>
<keyword evidence="2" id="KW-0812">Transmembrane</keyword>
<protein>
    <submittedName>
        <fullName evidence="4">Uncharacterized protein</fullName>
    </submittedName>
</protein>
<feature type="region of interest" description="Disordered" evidence="1">
    <location>
        <begin position="105"/>
        <end position="157"/>
    </location>
</feature>
<evidence type="ECO:0000313" key="5">
    <source>
        <dbReference type="Proteomes" id="UP000244378"/>
    </source>
</evidence>
<dbReference type="RefSeq" id="WP_075192653.1">
    <property type="nucleotide sequence ID" value="NZ_JADKNN010000031.1"/>
</dbReference>